<reference evidence="2 3" key="1">
    <citation type="journal article" date="2012" name="BMC Genomics">
        <title>Tools to kill: Genome of one of the most destructive plant pathogenic fungi Macrophomina phaseolina.</title>
        <authorList>
            <person name="Islam M.S."/>
            <person name="Haque M.S."/>
            <person name="Islam M.M."/>
            <person name="Emdad E.M."/>
            <person name="Halim A."/>
            <person name="Hossen Q.M.M."/>
            <person name="Hossain M.Z."/>
            <person name="Ahmed B."/>
            <person name="Rahim S."/>
            <person name="Rahman M.S."/>
            <person name="Alam M.M."/>
            <person name="Hou S."/>
            <person name="Wan X."/>
            <person name="Saito J.A."/>
            <person name="Alam M."/>
        </authorList>
    </citation>
    <scope>NUCLEOTIDE SEQUENCE [LARGE SCALE GENOMIC DNA]</scope>
    <source>
        <strain evidence="2 3">MS6</strain>
    </source>
</reference>
<sequence length="174" mass="20039">MMSEEFPRRRVCQVQPSNVYSPIAVRSTWRHGLQNVDELPKKIRDLKIRHGNARKLLPPYHPLPSTNLGFIHSWGNAKKHIQQPKENVKTRPQHPANPETSPYETTENIESGREKQEQKLIIFNERTTDVLTRMYPMMGEEGSKKIDCDTSAQVMTDAGFSAPQQWLLSGRVSY</sequence>
<dbReference type="HOGENOM" id="CLU_1540353_0_0_1"/>
<evidence type="ECO:0000256" key="1">
    <source>
        <dbReference type="SAM" id="MobiDB-lite"/>
    </source>
</evidence>
<organism evidence="2 3">
    <name type="scientific">Macrophomina phaseolina (strain MS6)</name>
    <name type="common">Charcoal rot fungus</name>
    <dbReference type="NCBI Taxonomy" id="1126212"/>
    <lineage>
        <taxon>Eukaryota</taxon>
        <taxon>Fungi</taxon>
        <taxon>Dikarya</taxon>
        <taxon>Ascomycota</taxon>
        <taxon>Pezizomycotina</taxon>
        <taxon>Dothideomycetes</taxon>
        <taxon>Dothideomycetes incertae sedis</taxon>
        <taxon>Botryosphaeriales</taxon>
        <taxon>Botryosphaeriaceae</taxon>
        <taxon>Macrophomina</taxon>
    </lineage>
</organism>
<protein>
    <submittedName>
        <fullName evidence="2">Uncharacterized protein</fullName>
    </submittedName>
</protein>
<feature type="region of interest" description="Disordered" evidence="1">
    <location>
        <begin position="80"/>
        <end position="115"/>
    </location>
</feature>
<dbReference type="VEuPathDB" id="FungiDB:MPH_10957"/>
<dbReference type="AlphaFoldDB" id="K2RNZ5"/>
<proteinExistence type="predicted"/>
<gene>
    <name evidence="2" type="ORF">MPH_10957</name>
</gene>
<evidence type="ECO:0000313" key="3">
    <source>
        <dbReference type="Proteomes" id="UP000007129"/>
    </source>
</evidence>
<dbReference type="EMBL" id="AHHD01000465">
    <property type="protein sequence ID" value="EKG11914.1"/>
    <property type="molecule type" value="Genomic_DNA"/>
</dbReference>
<name>K2RNZ5_MACPH</name>
<feature type="compositionally biased region" description="Polar residues" evidence="1">
    <location>
        <begin position="98"/>
        <end position="109"/>
    </location>
</feature>
<dbReference type="InParanoid" id="K2RNZ5"/>
<comment type="caution">
    <text evidence="2">The sequence shown here is derived from an EMBL/GenBank/DDBJ whole genome shotgun (WGS) entry which is preliminary data.</text>
</comment>
<accession>K2RNZ5</accession>
<evidence type="ECO:0000313" key="2">
    <source>
        <dbReference type="EMBL" id="EKG11914.1"/>
    </source>
</evidence>
<dbReference type="Proteomes" id="UP000007129">
    <property type="component" value="Unassembled WGS sequence"/>
</dbReference>